<dbReference type="EMBL" id="MU275844">
    <property type="protein sequence ID" value="KAI0052615.1"/>
    <property type="molecule type" value="Genomic_DNA"/>
</dbReference>
<sequence length="91" mass="10563">KAQAEDDVDDGGKKKRSARKLKDPNAPKRPASSYIFFQNEQRSIIKKENPQMSNQEVVAEISRRWGVMTMDDKEVYTKKSAAAKRRYEEEK</sequence>
<keyword evidence="2" id="KW-1185">Reference proteome</keyword>
<dbReference type="Proteomes" id="UP000814033">
    <property type="component" value="Unassembled WGS sequence"/>
</dbReference>
<evidence type="ECO:0000313" key="2">
    <source>
        <dbReference type="Proteomes" id="UP000814033"/>
    </source>
</evidence>
<reference evidence="1" key="1">
    <citation type="submission" date="2021-02" db="EMBL/GenBank/DDBJ databases">
        <authorList>
            <consortium name="DOE Joint Genome Institute"/>
            <person name="Ahrendt S."/>
            <person name="Looney B.P."/>
            <person name="Miyauchi S."/>
            <person name="Morin E."/>
            <person name="Drula E."/>
            <person name="Courty P.E."/>
            <person name="Chicoki N."/>
            <person name="Fauchery L."/>
            <person name="Kohler A."/>
            <person name="Kuo A."/>
            <person name="Labutti K."/>
            <person name="Pangilinan J."/>
            <person name="Lipzen A."/>
            <person name="Riley R."/>
            <person name="Andreopoulos W."/>
            <person name="He G."/>
            <person name="Johnson J."/>
            <person name="Barry K.W."/>
            <person name="Grigoriev I.V."/>
            <person name="Nagy L."/>
            <person name="Hibbett D."/>
            <person name="Henrissat B."/>
            <person name="Matheny P.B."/>
            <person name="Labbe J."/>
            <person name="Martin F."/>
        </authorList>
    </citation>
    <scope>NUCLEOTIDE SEQUENCE</scope>
    <source>
        <strain evidence="1">FP105234-sp</strain>
    </source>
</reference>
<feature type="non-terminal residue" evidence="1">
    <location>
        <position position="1"/>
    </location>
</feature>
<accession>A0ACB8S9Q1</accession>
<comment type="caution">
    <text evidence="1">The sequence shown here is derived from an EMBL/GenBank/DDBJ whole genome shotgun (WGS) entry which is preliminary data.</text>
</comment>
<protein>
    <submittedName>
        <fullName evidence="1">HMG-box</fullName>
    </submittedName>
</protein>
<reference evidence="1" key="2">
    <citation type="journal article" date="2022" name="New Phytol.">
        <title>Evolutionary transition to the ectomycorrhizal habit in the genomes of a hyperdiverse lineage of mushroom-forming fungi.</title>
        <authorList>
            <person name="Looney B."/>
            <person name="Miyauchi S."/>
            <person name="Morin E."/>
            <person name="Drula E."/>
            <person name="Courty P.E."/>
            <person name="Kohler A."/>
            <person name="Kuo A."/>
            <person name="LaButti K."/>
            <person name="Pangilinan J."/>
            <person name="Lipzen A."/>
            <person name="Riley R."/>
            <person name="Andreopoulos W."/>
            <person name="He G."/>
            <person name="Johnson J."/>
            <person name="Nolan M."/>
            <person name="Tritt A."/>
            <person name="Barry K.W."/>
            <person name="Grigoriev I.V."/>
            <person name="Nagy L.G."/>
            <person name="Hibbett D."/>
            <person name="Henrissat B."/>
            <person name="Matheny P.B."/>
            <person name="Labbe J."/>
            <person name="Martin F.M."/>
        </authorList>
    </citation>
    <scope>NUCLEOTIDE SEQUENCE</scope>
    <source>
        <strain evidence="1">FP105234-sp</strain>
    </source>
</reference>
<organism evidence="1 2">
    <name type="scientific">Auriscalpium vulgare</name>
    <dbReference type="NCBI Taxonomy" id="40419"/>
    <lineage>
        <taxon>Eukaryota</taxon>
        <taxon>Fungi</taxon>
        <taxon>Dikarya</taxon>
        <taxon>Basidiomycota</taxon>
        <taxon>Agaricomycotina</taxon>
        <taxon>Agaricomycetes</taxon>
        <taxon>Russulales</taxon>
        <taxon>Auriscalpiaceae</taxon>
        <taxon>Auriscalpium</taxon>
    </lineage>
</organism>
<evidence type="ECO:0000313" key="1">
    <source>
        <dbReference type="EMBL" id="KAI0052615.1"/>
    </source>
</evidence>
<gene>
    <name evidence="1" type="ORF">FA95DRAFT_1456074</name>
</gene>
<proteinExistence type="predicted"/>
<feature type="non-terminal residue" evidence="1">
    <location>
        <position position="91"/>
    </location>
</feature>
<name>A0ACB8S9Q1_9AGAM</name>